<dbReference type="InterPro" id="IPR014922">
    <property type="entry name" value="YdhG-like"/>
</dbReference>
<gene>
    <name evidence="2" type="ORF">ACFQ27_06165</name>
</gene>
<name>A0ABW3T3D0_9CAUL</name>
<reference evidence="3" key="1">
    <citation type="journal article" date="2019" name="Int. J. Syst. Evol. Microbiol.">
        <title>The Global Catalogue of Microorganisms (GCM) 10K type strain sequencing project: providing services to taxonomists for standard genome sequencing and annotation.</title>
        <authorList>
            <consortium name="The Broad Institute Genomics Platform"/>
            <consortium name="The Broad Institute Genome Sequencing Center for Infectious Disease"/>
            <person name="Wu L."/>
            <person name="Ma J."/>
        </authorList>
    </citation>
    <scope>NUCLEOTIDE SEQUENCE [LARGE SCALE GENOMIC DNA]</scope>
    <source>
        <strain evidence="3">CCUG 55074</strain>
    </source>
</reference>
<dbReference type="Pfam" id="PF08818">
    <property type="entry name" value="DUF1801"/>
    <property type="match status" value="1"/>
</dbReference>
<evidence type="ECO:0000313" key="2">
    <source>
        <dbReference type="EMBL" id="MFD1190160.1"/>
    </source>
</evidence>
<protein>
    <submittedName>
        <fullName evidence="2">DUF1801 domain-containing protein</fullName>
    </submittedName>
</protein>
<dbReference type="SUPFAM" id="SSF159888">
    <property type="entry name" value="YdhG-like"/>
    <property type="match status" value="1"/>
</dbReference>
<dbReference type="EMBL" id="JBHTLQ010000009">
    <property type="protein sequence ID" value="MFD1190160.1"/>
    <property type="molecule type" value="Genomic_DNA"/>
</dbReference>
<evidence type="ECO:0000313" key="3">
    <source>
        <dbReference type="Proteomes" id="UP001597216"/>
    </source>
</evidence>
<keyword evidence="3" id="KW-1185">Reference proteome</keyword>
<accession>A0ABW3T3D0</accession>
<dbReference type="RefSeq" id="WP_377352976.1">
    <property type="nucleotide sequence ID" value="NZ_JBHTLQ010000009.1"/>
</dbReference>
<feature type="domain" description="YdhG-like" evidence="1">
    <location>
        <begin position="18"/>
        <end position="119"/>
    </location>
</feature>
<dbReference type="Gene3D" id="3.90.1150.200">
    <property type="match status" value="1"/>
</dbReference>
<evidence type="ECO:0000259" key="1">
    <source>
        <dbReference type="Pfam" id="PF08818"/>
    </source>
</evidence>
<dbReference type="Proteomes" id="UP001597216">
    <property type="component" value="Unassembled WGS sequence"/>
</dbReference>
<comment type="caution">
    <text evidence="2">The sequence shown here is derived from an EMBL/GenBank/DDBJ whole genome shotgun (WGS) entry which is preliminary data.</text>
</comment>
<proteinExistence type="predicted"/>
<organism evidence="2 3">
    <name type="scientific">Phenylobacterium conjunctum</name>
    <dbReference type="NCBI Taxonomy" id="1298959"/>
    <lineage>
        <taxon>Bacteria</taxon>
        <taxon>Pseudomonadati</taxon>
        <taxon>Pseudomonadota</taxon>
        <taxon>Alphaproteobacteria</taxon>
        <taxon>Caulobacterales</taxon>
        <taxon>Caulobacteraceae</taxon>
        <taxon>Phenylobacterium</taxon>
    </lineage>
</organism>
<sequence>MSSIDQFRAGLDATTLQIVDRLRQIIRAAHRDLSERIKWNAPSFALGDTDLITLGLERRGGVRVVLHRGAKPKDVAGFEFSDPAGLATWLAPDRGVIVFHGVEDVEARREGLEDLFARWLRQPPR</sequence>